<evidence type="ECO:0008006" key="11">
    <source>
        <dbReference type="Google" id="ProtNLM"/>
    </source>
</evidence>
<evidence type="ECO:0000313" key="9">
    <source>
        <dbReference type="EMBL" id="PPS07054.1"/>
    </source>
</evidence>
<evidence type="ECO:0000313" key="10">
    <source>
        <dbReference type="Proteomes" id="UP000239757"/>
    </source>
</evidence>
<name>A0A2P5XUS7_GOSBA</name>
<evidence type="ECO:0000256" key="8">
    <source>
        <dbReference type="SAM" id="Phobius"/>
    </source>
</evidence>
<dbReference type="Proteomes" id="UP000239757">
    <property type="component" value="Unassembled WGS sequence"/>
</dbReference>
<evidence type="ECO:0000256" key="1">
    <source>
        <dbReference type="ARBA" id="ARBA00004141"/>
    </source>
</evidence>
<keyword evidence="5 8" id="KW-1133">Transmembrane helix</keyword>
<feature type="transmembrane region" description="Helical" evidence="8">
    <location>
        <begin position="194"/>
        <end position="217"/>
    </location>
</feature>
<comment type="subcellular location">
    <subcellularLocation>
        <location evidence="1">Membrane</location>
        <topology evidence="1">Multi-pass membrane protein</topology>
    </subcellularLocation>
</comment>
<evidence type="ECO:0000256" key="6">
    <source>
        <dbReference type="ARBA" id="ARBA00023065"/>
    </source>
</evidence>
<accession>A0A2P5XUS7</accession>
<keyword evidence="6" id="KW-0406">Ion transport</keyword>
<keyword evidence="3" id="KW-0813">Transport</keyword>
<proteinExistence type="inferred from homology"/>
<dbReference type="OrthoDB" id="9999863at2759"/>
<dbReference type="EMBL" id="KZ664190">
    <property type="protein sequence ID" value="PPS07054.1"/>
    <property type="molecule type" value="Genomic_DNA"/>
</dbReference>
<keyword evidence="4 8" id="KW-0812">Transmembrane</keyword>
<feature type="transmembrane region" description="Helical" evidence="8">
    <location>
        <begin position="237"/>
        <end position="255"/>
    </location>
</feature>
<feature type="transmembrane region" description="Helical" evidence="8">
    <location>
        <begin position="425"/>
        <end position="447"/>
    </location>
</feature>
<feature type="transmembrane region" description="Helical" evidence="8">
    <location>
        <begin position="313"/>
        <end position="341"/>
    </location>
</feature>
<comment type="similarity">
    <text evidence="2">Belongs to the TrkH potassium transport family. HKT (TC 2.A.38.3) subfamily.</text>
</comment>
<gene>
    <name evidence="9" type="ORF">GOBAR_AA13593</name>
</gene>
<feature type="transmembrane region" description="Helical" evidence="8">
    <location>
        <begin position="48"/>
        <end position="66"/>
    </location>
</feature>
<keyword evidence="7 8" id="KW-0472">Membrane</keyword>
<feature type="transmembrane region" description="Helical" evidence="8">
    <location>
        <begin position="267"/>
        <end position="293"/>
    </location>
</feature>
<organism evidence="9 10">
    <name type="scientific">Gossypium barbadense</name>
    <name type="common">Sea Island cotton</name>
    <name type="synonym">Hibiscus barbadensis</name>
    <dbReference type="NCBI Taxonomy" id="3634"/>
    <lineage>
        <taxon>Eukaryota</taxon>
        <taxon>Viridiplantae</taxon>
        <taxon>Streptophyta</taxon>
        <taxon>Embryophyta</taxon>
        <taxon>Tracheophyta</taxon>
        <taxon>Spermatophyta</taxon>
        <taxon>Magnoliopsida</taxon>
        <taxon>eudicotyledons</taxon>
        <taxon>Gunneridae</taxon>
        <taxon>Pentapetalae</taxon>
        <taxon>rosids</taxon>
        <taxon>malvids</taxon>
        <taxon>Malvales</taxon>
        <taxon>Malvaceae</taxon>
        <taxon>Malvoideae</taxon>
        <taxon>Gossypium</taxon>
    </lineage>
</organism>
<feature type="transmembrane region" description="Helical" evidence="8">
    <location>
        <begin position="377"/>
        <end position="397"/>
    </location>
</feature>
<dbReference type="GO" id="GO:0005886">
    <property type="term" value="C:plasma membrane"/>
    <property type="evidence" value="ECO:0007669"/>
    <property type="project" value="TreeGrafter"/>
</dbReference>
<evidence type="ECO:0000256" key="2">
    <source>
        <dbReference type="ARBA" id="ARBA00010864"/>
    </source>
</evidence>
<sequence>MSNTIICFGRKLEHFSSTSRSKLSCFNQSYRGLISTCFRFLVFRVNPFWVQLAYFIVLSLVGFGALKMSKPKSGSVSPKNIDLFFTSVSATTVSSMSTVEMEVGRSSLPCLDFCWGGSGLKHLPSFDGDIVNSISNRGLQSDYSLTSKNIAQEVELGRITFSALANEKPINDLESNKNLTSDIKSLKYKATRCLGYLVFGYLLVVHAVGSSLVSMYVSLVSSARKTLKTKGIDIRTFSFFTVVSTFANCGFVPTNENMIVFKKNSGLLLLLIPQILIGNTLYPACLRALIWVLDKMTKKVEFSYILKNWKEMGYSHLLSSVHSCFLAATVFGLTLVQFILFCSMEWNSETMDGFSSYQKVVGSLFQVVNSRYAGESVVDLSTISSAILVLFVVMMYLPPYTSFLPTKYQKKEIEKGSQNESAGKSILDCVLFSQLSYLAIFIILICISERQKLKEDPLNFNVLNITIEVVNMSILRKSQHSIPLSPSYPPLLFHTLLFNPGPIDPTTPHRPTTTNGLIKPATVGYLLNKSARDGSFNTIKTFNFIINTEYSLSIFVPLSRLDKGLMRNHAFNLQIACLYKIERIEESSCVLDDDENGGLKATTFHHIVIMLTKKKKMDDGSDESRGVSLDVIT</sequence>
<protein>
    <recommendedName>
        <fullName evidence="11">Sodium transporter HKT1</fullName>
    </recommendedName>
</protein>
<dbReference type="InterPro" id="IPR051143">
    <property type="entry name" value="TrkH_K-transport"/>
</dbReference>
<evidence type="ECO:0000256" key="4">
    <source>
        <dbReference type="ARBA" id="ARBA00022692"/>
    </source>
</evidence>
<dbReference type="PANTHER" id="PTHR31064">
    <property type="entry name" value="POTASSIUM TRANSPORT PROTEIN DDB_G0292412-RELATED"/>
    <property type="match status" value="1"/>
</dbReference>
<reference evidence="9 10" key="1">
    <citation type="submission" date="2015-01" db="EMBL/GenBank/DDBJ databases">
        <title>Genome of allotetraploid Gossypium barbadense reveals genomic plasticity and fiber elongation in cotton evolution.</title>
        <authorList>
            <person name="Chen X."/>
            <person name="Liu X."/>
            <person name="Zhao B."/>
            <person name="Zheng H."/>
            <person name="Hu Y."/>
            <person name="Lu G."/>
            <person name="Yang C."/>
            <person name="Chen J."/>
            <person name="Shan C."/>
            <person name="Zhang L."/>
            <person name="Zhou Y."/>
            <person name="Wang L."/>
            <person name="Guo W."/>
            <person name="Bai Y."/>
            <person name="Ruan J."/>
            <person name="Shangguan X."/>
            <person name="Mao Y."/>
            <person name="Jiang J."/>
            <person name="Zhu Y."/>
            <person name="Lei J."/>
            <person name="Kang H."/>
            <person name="Chen S."/>
            <person name="He X."/>
            <person name="Wang R."/>
            <person name="Wang Y."/>
            <person name="Chen J."/>
            <person name="Wang L."/>
            <person name="Yu S."/>
            <person name="Wang B."/>
            <person name="Wei J."/>
            <person name="Song S."/>
            <person name="Lu X."/>
            <person name="Gao Z."/>
            <person name="Gu W."/>
            <person name="Deng X."/>
            <person name="Ma D."/>
            <person name="Wang S."/>
            <person name="Liang W."/>
            <person name="Fang L."/>
            <person name="Cai C."/>
            <person name="Zhu X."/>
            <person name="Zhou B."/>
            <person name="Zhang Y."/>
            <person name="Chen Z."/>
            <person name="Xu S."/>
            <person name="Zhu R."/>
            <person name="Wang S."/>
            <person name="Zhang T."/>
            <person name="Zhao G."/>
        </authorList>
    </citation>
    <scope>NUCLEOTIDE SEQUENCE [LARGE SCALE GENOMIC DNA]</scope>
    <source>
        <strain evidence="10">cv. Xinhai21</strain>
        <tissue evidence="9">Leaf</tissue>
    </source>
</reference>
<dbReference type="Pfam" id="PF02386">
    <property type="entry name" value="TrkH"/>
    <property type="match status" value="1"/>
</dbReference>
<dbReference type="AlphaFoldDB" id="A0A2P5XUS7"/>
<dbReference type="PANTHER" id="PTHR31064:SF30">
    <property type="entry name" value="HIGH-AFFINITY POTASSIUM TRANSPORT PROTEIN-RELATED"/>
    <property type="match status" value="1"/>
</dbReference>
<dbReference type="InterPro" id="IPR003445">
    <property type="entry name" value="Cat_transpt"/>
</dbReference>
<evidence type="ECO:0000256" key="5">
    <source>
        <dbReference type="ARBA" id="ARBA00022989"/>
    </source>
</evidence>
<dbReference type="GO" id="GO:0015081">
    <property type="term" value="F:sodium ion transmembrane transporter activity"/>
    <property type="evidence" value="ECO:0007669"/>
    <property type="project" value="TreeGrafter"/>
</dbReference>
<evidence type="ECO:0000256" key="3">
    <source>
        <dbReference type="ARBA" id="ARBA00022448"/>
    </source>
</evidence>
<evidence type="ECO:0000256" key="7">
    <source>
        <dbReference type="ARBA" id="ARBA00023136"/>
    </source>
</evidence>